<dbReference type="Pfam" id="PF02535">
    <property type="entry name" value="Zip"/>
    <property type="match status" value="1"/>
</dbReference>
<evidence type="ECO:0000313" key="9">
    <source>
        <dbReference type="EMBL" id="PIM54052.1"/>
    </source>
</evidence>
<keyword evidence="7 8" id="KW-0472">Membrane</keyword>
<comment type="caution">
    <text evidence="9">The sequence shown here is derived from an EMBL/GenBank/DDBJ whole genome shotgun (WGS) entry which is preliminary data.</text>
</comment>
<reference evidence="9 10" key="1">
    <citation type="submission" date="2017-11" db="EMBL/GenBank/DDBJ databases">
        <title>Draft genome sequence of Mitsuaria sp. HWN-4.</title>
        <authorList>
            <person name="Gundlapally S.R."/>
        </authorList>
    </citation>
    <scope>NUCLEOTIDE SEQUENCE [LARGE SCALE GENOMIC DNA]</scope>
    <source>
        <strain evidence="9 10">HWN-4</strain>
    </source>
</reference>
<evidence type="ECO:0000256" key="6">
    <source>
        <dbReference type="ARBA" id="ARBA00022989"/>
    </source>
</evidence>
<name>A0A2G9CCJ0_9BURK</name>
<feature type="transmembrane region" description="Helical" evidence="8">
    <location>
        <begin position="39"/>
        <end position="59"/>
    </location>
</feature>
<keyword evidence="10" id="KW-1185">Reference proteome</keyword>
<evidence type="ECO:0000256" key="8">
    <source>
        <dbReference type="SAM" id="Phobius"/>
    </source>
</evidence>
<evidence type="ECO:0000256" key="7">
    <source>
        <dbReference type="ARBA" id="ARBA00023136"/>
    </source>
</evidence>
<dbReference type="Proteomes" id="UP000231501">
    <property type="component" value="Unassembled WGS sequence"/>
</dbReference>
<organism evidence="9 10">
    <name type="scientific">Roseateles chitinivorans</name>
    <dbReference type="NCBI Taxonomy" id="2917965"/>
    <lineage>
        <taxon>Bacteria</taxon>
        <taxon>Pseudomonadati</taxon>
        <taxon>Pseudomonadota</taxon>
        <taxon>Betaproteobacteria</taxon>
        <taxon>Burkholderiales</taxon>
        <taxon>Sphaerotilaceae</taxon>
        <taxon>Roseateles</taxon>
    </lineage>
</organism>
<evidence type="ECO:0000256" key="2">
    <source>
        <dbReference type="ARBA" id="ARBA00006939"/>
    </source>
</evidence>
<comment type="subcellular location">
    <subcellularLocation>
        <location evidence="1">Cell membrane</location>
        <topology evidence="1">Multi-pass membrane protein</topology>
    </subcellularLocation>
</comment>
<feature type="transmembrane region" description="Helical" evidence="8">
    <location>
        <begin position="177"/>
        <end position="202"/>
    </location>
</feature>
<dbReference type="RefSeq" id="WP_099860568.1">
    <property type="nucleotide sequence ID" value="NZ_PEOG01000013.1"/>
</dbReference>
<sequence>MRQWLGFAILLIGAALLLHQGWRWIKPAGVIGQGSVIAMALQAGLLAAAATAFGTLPALGTRSLSARGQDALMGFGAGVMLAACSFSLILPGLEAAREHATPTGAAGQVALAVLLGAWALMALDRWLPHEHFIKGREGMDPTRLRRTTLFVIAVTLHNLPEGLAIGVAFAANDPVAAASLSLAIAIQDLPEGFVIAVALMTVGYSRRKALLLGAASGLVEPVGAVLGAWVVSAWPLLLPWGLGFAAGAMLFVISHEIIPESHRKGHERWATQGLMLGFALMMVLDTALG</sequence>
<evidence type="ECO:0000256" key="3">
    <source>
        <dbReference type="ARBA" id="ARBA00022475"/>
    </source>
</evidence>
<feature type="transmembrane region" description="Helical" evidence="8">
    <location>
        <begin position="105"/>
        <end position="127"/>
    </location>
</feature>
<dbReference type="EMBL" id="PEOG01000013">
    <property type="protein sequence ID" value="PIM54052.1"/>
    <property type="molecule type" value="Genomic_DNA"/>
</dbReference>
<evidence type="ECO:0000256" key="5">
    <source>
        <dbReference type="ARBA" id="ARBA00022833"/>
    </source>
</evidence>
<dbReference type="InterPro" id="IPR003689">
    <property type="entry name" value="ZIP"/>
</dbReference>
<dbReference type="GO" id="GO:0005385">
    <property type="term" value="F:zinc ion transmembrane transporter activity"/>
    <property type="evidence" value="ECO:0007669"/>
    <property type="project" value="TreeGrafter"/>
</dbReference>
<proteinExistence type="inferred from homology"/>
<feature type="transmembrane region" description="Helical" evidence="8">
    <location>
        <begin position="71"/>
        <end position="93"/>
    </location>
</feature>
<evidence type="ECO:0000256" key="1">
    <source>
        <dbReference type="ARBA" id="ARBA00004651"/>
    </source>
</evidence>
<evidence type="ECO:0000313" key="10">
    <source>
        <dbReference type="Proteomes" id="UP000231501"/>
    </source>
</evidence>
<keyword evidence="3" id="KW-1003">Cell membrane</keyword>
<dbReference type="PANTHER" id="PTHR11040:SF211">
    <property type="entry name" value="ZINC TRANSPORTER ZIP11"/>
    <property type="match status" value="1"/>
</dbReference>
<evidence type="ECO:0000256" key="4">
    <source>
        <dbReference type="ARBA" id="ARBA00022692"/>
    </source>
</evidence>
<feature type="transmembrane region" description="Helical" evidence="8">
    <location>
        <begin position="237"/>
        <end position="257"/>
    </location>
</feature>
<keyword evidence="5" id="KW-0862">Zinc</keyword>
<comment type="similarity">
    <text evidence="2">Belongs to the ZIP transporter (TC 2.A.5) family.</text>
</comment>
<protein>
    <submittedName>
        <fullName evidence="9">ZIP family metal transporter</fullName>
    </submittedName>
</protein>
<dbReference type="AlphaFoldDB" id="A0A2G9CCJ0"/>
<keyword evidence="6 8" id="KW-1133">Transmembrane helix</keyword>
<gene>
    <name evidence="9" type="ORF">CS062_06145</name>
</gene>
<feature type="transmembrane region" description="Helical" evidence="8">
    <location>
        <begin position="148"/>
        <end position="171"/>
    </location>
</feature>
<accession>A0A2G9CCJ0</accession>
<dbReference type="PANTHER" id="PTHR11040">
    <property type="entry name" value="ZINC/IRON TRANSPORTER"/>
    <property type="match status" value="1"/>
</dbReference>
<feature type="transmembrane region" description="Helical" evidence="8">
    <location>
        <begin position="209"/>
        <end position="231"/>
    </location>
</feature>
<keyword evidence="4 8" id="KW-0812">Transmembrane</keyword>
<dbReference type="OrthoDB" id="9787346at2"/>
<dbReference type="GO" id="GO:0005886">
    <property type="term" value="C:plasma membrane"/>
    <property type="evidence" value="ECO:0007669"/>
    <property type="project" value="UniProtKB-SubCell"/>
</dbReference>